<organism evidence="1 2">
    <name type="scientific">Trifolium pratense</name>
    <name type="common">Red clover</name>
    <dbReference type="NCBI Taxonomy" id="57577"/>
    <lineage>
        <taxon>Eukaryota</taxon>
        <taxon>Viridiplantae</taxon>
        <taxon>Streptophyta</taxon>
        <taxon>Embryophyta</taxon>
        <taxon>Tracheophyta</taxon>
        <taxon>Spermatophyta</taxon>
        <taxon>Magnoliopsida</taxon>
        <taxon>eudicotyledons</taxon>
        <taxon>Gunneridae</taxon>
        <taxon>Pentapetalae</taxon>
        <taxon>rosids</taxon>
        <taxon>fabids</taxon>
        <taxon>Fabales</taxon>
        <taxon>Fabaceae</taxon>
        <taxon>Papilionoideae</taxon>
        <taxon>50 kb inversion clade</taxon>
        <taxon>NPAAA clade</taxon>
        <taxon>Hologalegina</taxon>
        <taxon>IRL clade</taxon>
        <taxon>Trifolieae</taxon>
        <taxon>Trifolium</taxon>
    </lineage>
</organism>
<gene>
    <name evidence="1" type="ORF">MILVUS5_LOCUS40777</name>
</gene>
<evidence type="ECO:0000313" key="2">
    <source>
        <dbReference type="Proteomes" id="UP001177021"/>
    </source>
</evidence>
<comment type="caution">
    <text evidence="1">The sequence shown here is derived from an EMBL/GenBank/DDBJ whole genome shotgun (WGS) entry which is preliminary data.</text>
</comment>
<proteinExistence type="predicted"/>
<sequence length="345" mass="39234">MSTFLQTSFLEKNFYSLFPMLFVTIFLLVLSLFFFIKWFFNNSSVTQKNSPPSPPRLPILGNLHQLSLFPHRSLQNFAQKYGPLMLLYFGKVPVIVVSSADAASKVLKTHDSVCCDRPHRKIFDILFYCSKDVASCGYGEYWKQVRSLSVINLLSNKRVESYRRIREEETAKVMQSIIQQKNTSVNLSEVCSTITNDITCRVVLGKRYREEGGVLPELMLEFGELLIIFFIGDYIPWLSWLGKFNGFYSKAEKVAKHLDEFFDKVIEEHISGSRFDGHVGEDNSDFLDVLLSVQKSNDTGFSLDRTAIKGLLLLPIFMGPESVLFLKVSGSILPGANLGHVCCWN</sequence>
<accession>A0ACB0MC86</accession>
<dbReference type="Proteomes" id="UP001177021">
    <property type="component" value="Unassembled WGS sequence"/>
</dbReference>
<reference evidence="1" key="1">
    <citation type="submission" date="2023-10" db="EMBL/GenBank/DDBJ databases">
        <authorList>
            <person name="Rodriguez Cubillos JULIANA M."/>
            <person name="De Vega J."/>
        </authorList>
    </citation>
    <scope>NUCLEOTIDE SEQUENCE</scope>
</reference>
<protein>
    <submittedName>
        <fullName evidence="1">Uncharacterized protein</fullName>
    </submittedName>
</protein>
<evidence type="ECO:0000313" key="1">
    <source>
        <dbReference type="EMBL" id="CAJ2678507.1"/>
    </source>
</evidence>
<dbReference type="EMBL" id="CASHSV030000823">
    <property type="protein sequence ID" value="CAJ2678507.1"/>
    <property type="molecule type" value="Genomic_DNA"/>
</dbReference>
<name>A0ACB0MC86_TRIPR</name>
<keyword evidence="2" id="KW-1185">Reference proteome</keyword>